<dbReference type="PROSITE" id="PS52015">
    <property type="entry name" value="TONB_CTD"/>
    <property type="match status" value="1"/>
</dbReference>
<feature type="domain" description="TonB C-terminal" evidence="12">
    <location>
        <begin position="186"/>
        <end position="280"/>
    </location>
</feature>
<evidence type="ECO:0000259" key="12">
    <source>
        <dbReference type="PROSITE" id="PS52015"/>
    </source>
</evidence>
<feature type="compositionally biased region" description="Pro residues" evidence="11">
    <location>
        <begin position="67"/>
        <end position="76"/>
    </location>
</feature>
<evidence type="ECO:0000256" key="8">
    <source>
        <dbReference type="ARBA" id="ARBA00022989"/>
    </source>
</evidence>
<proteinExistence type="inferred from homology"/>
<dbReference type="Pfam" id="PF03544">
    <property type="entry name" value="TonB_C"/>
    <property type="match status" value="1"/>
</dbReference>
<feature type="region of interest" description="Disordered" evidence="11">
    <location>
        <begin position="58"/>
        <end position="185"/>
    </location>
</feature>
<dbReference type="InterPro" id="IPR003538">
    <property type="entry name" value="TonB"/>
</dbReference>
<feature type="compositionally biased region" description="Basic and acidic residues" evidence="11">
    <location>
        <begin position="107"/>
        <end position="141"/>
    </location>
</feature>
<keyword evidence="8 10" id="KW-1133">Transmembrane helix</keyword>
<dbReference type="Gene3D" id="3.30.1150.10">
    <property type="match status" value="1"/>
</dbReference>
<evidence type="ECO:0000256" key="2">
    <source>
        <dbReference type="ARBA" id="ARBA00006555"/>
    </source>
</evidence>
<dbReference type="EMBL" id="JBHLSS010000116">
    <property type="protein sequence ID" value="MFC0711386.1"/>
    <property type="molecule type" value="Genomic_DNA"/>
</dbReference>
<dbReference type="NCBIfam" id="TIGR01352">
    <property type="entry name" value="tonB_Cterm"/>
    <property type="match status" value="1"/>
</dbReference>
<dbReference type="InterPro" id="IPR051045">
    <property type="entry name" value="TonB-dependent_transducer"/>
</dbReference>
<organism evidence="13 14">
    <name type="scientific">Azorhizophilus paspali</name>
    <name type="common">Azotobacter paspali</name>
    <dbReference type="NCBI Taxonomy" id="69963"/>
    <lineage>
        <taxon>Bacteria</taxon>
        <taxon>Pseudomonadati</taxon>
        <taxon>Pseudomonadota</taxon>
        <taxon>Gammaproteobacteria</taxon>
        <taxon>Pseudomonadales</taxon>
        <taxon>Pseudomonadaceae</taxon>
        <taxon>Azorhizophilus</taxon>
    </lineage>
</organism>
<accession>A0ABV6SQL0</accession>
<sequence length="280" mass="30189">MSEQLRVLPRWGLCLLLVLGVHVGIALWSLYWRPESKPIQLAPPPPAMMVDLAPAAAPAAAAAAAAAPPPPAAQPEPEPEAQPEMLAQAKPIEAPKPKLALPPPKPKQKEKPKPKPKTEAKQEQKKPDPKQEQKQEQKQDAEPQQQVAQSQAQGNAAAAGASSAADSNAKPAGQMGTPGSSNAMPTWQGILRAHLSRYKRYPPESRRRGDEGIVTLRFKIDGQGRLLSYELVARSGRIALDQATLQMIRRAEPLPPPPAELLTNGTLEVVAPFAYSLRDH</sequence>
<dbReference type="RefSeq" id="WP_376948158.1">
    <property type="nucleotide sequence ID" value="NZ_CP171449.1"/>
</dbReference>
<evidence type="ECO:0000256" key="10">
    <source>
        <dbReference type="RuleBase" id="RU362123"/>
    </source>
</evidence>
<dbReference type="SUPFAM" id="SSF74653">
    <property type="entry name" value="TolA/TonB C-terminal domain"/>
    <property type="match status" value="1"/>
</dbReference>
<dbReference type="InterPro" id="IPR037682">
    <property type="entry name" value="TonB_C"/>
</dbReference>
<keyword evidence="10" id="KW-0735">Signal-anchor</keyword>
<comment type="function">
    <text evidence="10">Interacts with outer membrane receptor proteins that carry out high-affinity binding and energy dependent uptake into the periplasmic space of specific substrates. It could act to transduce energy from the cytoplasmic membrane to specific energy-requiring processes in the outer membrane, resulting in the release into the periplasm of ligands bound by these outer membrane proteins.</text>
</comment>
<evidence type="ECO:0000256" key="3">
    <source>
        <dbReference type="ARBA" id="ARBA00022448"/>
    </source>
</evidence>
<comment type="subcellular location">
    <subcellularLocation>
        <location evidence="1 10">Cell inner membrane</location>
        <topology evidence="1 10">Single-pass membrane protein</topology>
        <orientation evidence="1 10">Periplasmic side</orientation>
    </subcellularLocation>
</comment>
<evidence type="ECO:0000256" key="1">
    <source>
        <dbReference type="ARBA" id="ARBA00004383"/>
    </source>
</evidence>
<dbReference type="PRINTS" id="PR01374">
    <property type="entry name" value="TONBPROTEIN"/>
</dbReference>
<keyword evidence="5 10" id="KW-0997">Cell inner membrane</keyword>
<gene>
    <name evidence="13" type="ORF">ACFFGX_18145</name>
</gene>
<dbReference type="PANTHER" id="PTHR33446">
    <property type="entry name" value="PROTEIN TONB-RELATED"/>
    <property type="match status" value="1"/>
</dbReference>
<feature type="transmembrane region" description="Helical" evidence="10">
    <location>
        <begin position="12"/>
        <end position="32"/>
    </location>
</feature>
<evidence type="ECO:0000256" key="4">
    <source>
        <dbReference type="ARBA" id="ARBA00022475"/>
    </source>
</evidence>
<evidence type="ECO:0000256" key="11">
    <source>
        <dbReference type="SAM" id="MobiDB-lite"/>
    </source>
</evidence>
<protein>
    <recommendedName>
        <fullName evidence="10">Protein TonB</fullName>
    </recommendedName>
</protein>
<feature type="compositionally biased region" description="Low complexity" evidence="11">
    <location>
        <begin position="142"/>
        <end position="170"/>
    </location>
</feature>
<dbReference type="PANTHER" id="PTHR33446:SF2">
    <property type="entry name" value="PROTEIN TONB"/>
    <property type="match status" value="1"/>
</dbReference>
<name>A0ABV6SQL0_AZOPA</name>
<evidence type="ECO:0000256" key="9">
    <source>
        <dbReference type="ARBA" id="ARBA00023136"/>
    </source>
</evidence>
<keyword evidence="14" id="KW-1185">Reference proteome</keyword>
<evidence type="ECO:0000256" key="5">
    <source>
        <dbReference type="ARBA" id="ARBA00022519"/>
    </source>
</evidence>
<keyword evidence="3 10" id="KW-0813">Transport</keyword>
<evidence type="ECO:0000256" key="6">
    <source>
        <dbReference type="ARBA" id="ARBA00022692"/>
    </source>
</evidence>
<keyword evidence="6 10" id="KW-0812">Transmembrane</keyword>
<dbReference type="Proteomes" id="UP001589891">
    <property type="component" value="Unassembled WGS sequence"/>
</dbReference>
<evidence type="ECO:0000313" key="14">
    <source>
        <dbReference type="Proteomes" id="UP001589891"/>
    </source>
</evidence>
<evidence type="ECO:0000256" key="7">
    <source>
        <dbReference type="ARBA" id="ARBA00022927"/>
    </source>
</evidence>
<comment type="similarity">
    <text evidence="2 10">Belongs to the TonB family.</text>
</comment>
<feature type="compositionally biased region" description="Low complexity" evidence="11">
    <location>
        <begin position="82"/>
        <end position="92"/>
    </location>
</feature>
<evidence type="ECO:0000313" key="13">
    <source>
        <dbReference type="EMBL" id="MFC0711386.1"/>
    </source>
</evidence>
<keyword evidence="7 10" id="KW-0653">Protein transport</keyword>
<reference evidence="13 14" key="1">
    <citation type="submission" date="2024-09" db="EMBL/GenBank/DDBJ databases">
        <authorList>
            <person name="Sun Q."/>
            <person name="Mori K."/>
        </authorList>
    </citation>
    <scope>NUCLEOTIDE SEQUENCE [LARGE SCALE GENOMIC DNA]</scope>
    <source>
        <strain evidence="13 14">NCAIM B.01794</strain>
    </source>
</reference>
<keyword evidence="9 10" id="KW-0472">Membrane</keyword>
<comment type="caution">
    <text evidence="13">The sequence shown here is derived from an EMBL/GenBank/DDBJ whole genome shotgun (WGS) entry which is preliminary data.</text>
</comment>
<keyword evidence="4 10" id="KW-1003">Cell membrane</keyword>
<dbReference type="InterPro" id="IPR006260">
    <property type="entry name" value="TonB/TolA_C"/>
</dbReference>